<name>A0ABM8BEU5_9LACO</name>
<sequence>MNKKSFFRSNIVFLIFIFILWFLISESYVPLETKYQIVQIIKKQDIKEIDRITTNKKTKNFLIGLKNNGNHIEVAGFQGGSKEVGYYPTNINGKNVGVYTKKVNFIWWKIEYINKEEK</sequence>
<dbReference type="EMBL" id="AP026803">
    <property type="protein sequence ID" value="BDR59765.1"/>
    <property type="molecule type" value="Genomic_DNA"/>
</dbReference>
<gene>
    <name evidence="1" type="ORF">KIM322_00260</name>
</gene>
<keyword evidence="2" id="KW-1185">Reference proteome</keyword>
<organism evidence="1 2">
    <name type="scientific">Lactobacillus xylocopicola</name>
    <dbReference type="NCBI Taxonomy" id="2976676"/>
    <lineage>
        <taxon>Bacteria</taxon>
        <taxon>Bacillati</taxon>
        <taxon>Bacillota</taxon>
        <taxon>Bacilli</taxon>
        <taxon>Lactobacillales</taxon>
        <taxon>Lactobacillaceae</taxon>
        <taxon>Lactobacillus</taxon>
    </lineage>
</organism>
<dbReference type="RefSeq" id="WP_317637496.1">
    <property type="nucleotide sequence ID" value="NZ_AP026803.1"/>
</dbReference>
<protein>
    <submittedName>
        <fullName evidence="1">Uncharacterized protein</fullName>
    </submittedName>
</protein>
<evidence type="ECO:0000313" key="2">
    <source>
        <dbReference type="Proteomes" id="UP001321741"/>
    </source>
</evidence>
<dbReference type="Proteomes" id="UP001321741">
    <property type="component" value="Chromosome"/>
</dbReference>
<accession>A0ABM8BEU5</accession>
<proteinExistence type="predicted"/>
<reference evidence="1 2" key="1">
    <citation type="journal article" date="2023" name="Microbiol. Spectr.">
        <title>Symbiosis of Carpenter Bees with Uncharacterized Lactic Acid Bacteria Showing NAD Auxotrophy.</title>
        <authorList>
            <person name="Kawasaki S."/>
            <person name="Ozawa K."/>
            <person name="Mori T."/>
            <person name="Yamamoto A."/>
            <person name="Ito M."/>
            <person name="Ohkuma M."/>
            <person name="Sakamoto M."/>
            <person name="Matsutani M."/>
        </authorList>
    </citation>
    <scope>NUCLEOTIDE SEQUENCE [LARGE SCALE GENOMIC DNA]</scope>
    <source>
        <strain evidence="1 2">Kim32-2</strain>
    </source>
</reference>
<evidence type="ECO:0000313" key="1">
    <source>
        <dbReference type="EMBL" id="BDR59765.1"/>
    </source>
</evidence>